<organism evidence="2 3">
    <name type="scientific">Dysgonomonas termitidis</name>
    <dbReference type="NCBI Taxonomy" id="1516126"/>
    <lineage>
        <taxon>Bacteria</taxon>
        <taxon>Pseudomonadati</taxon>
        <taxon>Bacteroidota</taxon>
        <taxon>Bacteroidia</taxon>
        <taxon>Bacteroidales</taxon>
        <taxon>Dysgonomonadaceae</taxon>
        <taxon>Dysgonomonas</taxon>
    </lineage>
</organism>
<keyword evidence="1" id="KW-1133">Transmembrane helix</keyword>
<sequence>MSFNNEQNIKRRIGILTILILLVCGGVIWAGIKLSDMYDRSVFLFWDYRDQIERIEENIDKKFNTIILRIDSLNPTELIDSPVNSLPEDKKRIEQDSIRNILNDILKYYEQQAKA</sequence>
<keyword evidence="1" id="KW-0812">Transmembrane</keyword>
<evidence type="ECO:0000256" key="1">
    <source>
        <dbReference type="SAM" id="Phobius"/>
    </source>
</evidence>
<name>A0ABV9KYJ9_9BACT</name>
<protein>
    <recommendedName>
        <fullName evidence="4">Chemotaxis methyl-accepting receptor HlyB-like 4HB MCP domain-containing protein</fullName>
    </recommendedName>
</protein>
<comment type="caution">
    <text evidence="2">The sequence shown here is derived from an EMBL/GenBank/DDBJ whole genome shotgun (WGS) entry which is preliminary data.</text>
</comment>
<gene>
    <name evidence="2" type="ORF">ACFO6W_16185</name>
</gene>
<evidence type="ECO:0000313" key="3">
    <source>
        <dbReference type="Proteomes" id="UP001596023"/>
    </source>
</evidence>
<dbReference type="RefSeq" id="WP_379998297.1">
    <property type="nucleotide sequence ID" value="NZ_JBHSGN010000094.1"/>
</dbReference>
<dbReference type="Proteomes" id="UP001596023">
    <property type="component" value="Unassembled WGS sequence"/>
</dbReference>
<evidence type="ECO:0000313" key="2">
    <source>
        <dbReference type="EMBL" id="MFC4675240.1"/>
    </source>
</evidence>
<feature type="transmembrane region" description="Helical" evidence="1">
    <location>
        <begin position="12"/>
        <end position="32"/>
    </location>
</feature>
<dbReference type="EMBL" id="JBHSGN010000094">
    <property type="protein sequence ID" value="MFC4675240.1"/>
    <property type="molecule type" value="Genomic_DNA"/>
</dbReference>
<keyword evidence="3" id="KW-1185">Reference proteome</keyword>
<proteinExistence type="predicted"/>
<accession>A0ABV9KYJ9</accession>
<evidence type="ECO:0008006" key="4">
    <source>
        <dbReference type="Google" id="ProtNLM"/>
    </source>
</evidence>
<keyword evidence="1" id="KW-0472">Membrane</keyword>
<reference evidence="3" key="1">
    <citation type="journal article" date="2019" name="Int. J. Syst. Evol. Microbiol.">
        <title>The Global Catalogue of Microorganisms (GCM) 10K type strain sequencing project: providing services to taxonomists for standard genome sequencing and annotation.</title>
        <authorList>
            <consortium name="The Broad Institute Genomics Platform"/>
            <consortium name="The Broad Institute Genome Sequencing Center for Infectious Disease"/>
            <person name="Wu L."/>
            <person name="Ma J."/>
        </authorList>
    </citation>
    <scope>NUCLEOTIDE SEQUENCE [LARGE SCALE GENOMIC DNA]</scope>
    <source>
        <strain evidence="3">CCUG 66188</strain>
    </source>
</reference>